<dbReference type="AlphaFoldDB" id="R7QRV7"/>
<dbReference type="OrthoDB" id="10615010at2759"/>
<dbReference type="Gramene" id="CDF41232">
    <property type="protein sequence ID" value="CDF41232"/>
    <property type="gene ID" value="CHC_T00000983001"/>
</dbReference>
<keyword evidence="5" id="KW-0998">Cell outer membrane</keyword>
<evidence type="ECO:0000256" key="2">
    <source>
        <dbReference type="ARBA" id="ARBA00022448"/>
    </source>
</evidence>
<keyword evidence="2" id="KW-0813">Transport</keyword>
<gene>
    <name evidence="7" type="ORF">CHC_T00000983001</name>
</gene>
<dbReference type="KEGG" id="ccp:CHC_T00000983001"/>
<dbReference type="Proteomes" id="UP000012073">
    <property type="component" value="Unassembled WGS sequence"/>
</dbReference>
<evidence type="ECO:0000256" key="5">
    <source>
        <dbReference type="ARBA" id="ARBA00023237"/>
    </source>
</evidence>
<accession>R7QRV7</accession>
<feature type="domain" description="TonB-dependent transporter Oar-like beta-barrel" evidence="6">
    <location>
        <begin position="147"/>
        <end position="642"/>
    </location>
</feature>
<dbReference type="RefSeq" id="XP_005711526.1">
    <property type="nucleotide sequence ID" value="XM_005711469.1"/>
</dbReference>
<evidence type="ECO:0000256" key="1">
    <source>
        <dbReference type="ARBA" id="ARBA00004571"/>
    </source>
</evidence>
<proteinExistence type="predicted"/>
<evidence type="ECO:0000256" key="3">
    <source>
        <dbReference type="ARBA" id="ARBA00022692"/>
    </source>
</evidence>
<dbReference type="GeneID" id="17319244"/>
<dbReference type="GO" id="GO:0015344">
    <property type="term" value="F:siderophore uptake transmembrane transporter activity"/>
    <property type="evidence" value="ECO:0007669"/>
    <property type="project" value="TreeGrafter"/>
</dbReference>
<evidence type="ECO:0000313" key="8">
    <source>
        <dbReference type="Proteomes" id="UP000012073"/>
    </source>
</evidence>
<dbReference type="Pfam" id="PF25183">
    <property type="entry name" value="OMP_b-brl_4"/>
    <property type="match status" value="1"/>
</dbReference>
<keyword evidence="8" id="KW-1185">Reference proteome</keyword>
<dbReference type="PANTHER" id="PTHR30069:SF46">
    <property type="entry name" value="OAR PROTEIN"/>
    <property type="match status" value="1"/>
</dbReference>
<dbReference type="EMBL" id="HG002332">
    <property type="protein sequence ID" value="CDF41232.1"/>
    <property type="molecule type" value="Genomic_DNA"/>
</dbReference>
<keyword evidence="3" id="KW-0812">Transmembrane</keyword>
<reference evidence="8" key="1">
    <citation type="journal article" date="2013" name="Proc. Natl. Acad. Sci. U.S.A.">
        <title>Genome structure and metabolic features in the red seaweed Chondrus crispus shed light on evolution of the Archaeplastida.</title>
        <authorList>
            <person name="Collen J."/>
            <person name="Porcel B."/>
            <person name="Carre W."/>
            <person name="Ball S.G."/>
            <person name="Chaparro C."/>
            <person name="Tonon T."/>
            <person name="Barbeyron T."/>
            <person name="Michel G."/>
            <person name="Noel B."/>
            <person name="Valentin K."/>
            <person name="Elias M."/>
            <person name="Artiguenave F."/>
            <person name="Arun A."/>
            <person name="Aury J.M."/>
            <person name="Barbosa-Neto J.F."/>
            <person name="Bothwell J.H."/>
            <person name="Bouget F.Y."/>
            <person name="Brillet L."/>
            <person name="Cabello-Hurtado F."/>
            <person name="Capella-Gutierrez S."/>
            <person name="Charrier B."/>
            <person name="Cladiere L."/>
            <person name="Cock J.M."/>
            <person name="Coelho S.M."/>
            <person name="Colleoni C."/>
            <person name="Czjzek M."/>
            <person name="Da Silva C."/>
            <person name="Delage L."/>
            <person name="Denoeud F."/>
            <person name="Deschamps P."/>
            <person name="Dittami S.M."/>
            <person name="Gabaldon T."/>
            <person name="Gachon C.M."/>
            <person name="Groisillier A."/>
            <person name="Herve C."/>
            <person name="Jabbari K."/>
            <person name="Katinka M."/>
            <person name="Kloareg B."/>
            <person name="Kowalczyk N."/>
            <person name="Labadie K."/>
            <person name="Leblanc C."/>
            <person name="Lopez P.J."/>
            <person name="McLachlan D.H."/>
            <person name="Meslet-Cladiere L."/>
            <person name="Moustafa A."/>
            <person name="Nehr Z."/>
            <person name="Nyvall Collen P."/>
            <person name="Panaud O."/>
            <person name="Partensky F."/>
            <person name="Poulain J."/>
            <person name="Rensing S.A."/>
            <person name="Rousvoal S."/>
            <person name="Samson G."/>
            <person name="Symeonidi A."/>
            <person name="Weissenbach J."/>
            <person name="Zambounis A."/>
            <person name="Wincker P."/>
            <person name="Boyen C."/>
        </authorList>
    </citation>
    <scope>NUCLEOTIDE SEQUENCE [LARGE SCALE GENOMIC DNA]</scope>
    <source>
        <strain evidence="8">cv. Stackhouse</strain>
    </source>
</reference>
<evidence type="ECO:0000256" key="4">
    <source>
        <dbReference type="ARBA" id="ARBA00023136"/>
    </source>
</evidence>
<comment type="subcellular location">
    <subcellularLocation>
        <location evidence="1">Cell outer membrane</location>
        <topology evidence="1">Multi-pass membrane protein</topology>
    </subcellularLocation>
</comment>
<sequence length="781" mass="86667">MPFPFDAVSGVAVELAPMSVVYGGFSACNINAVTKSGRNELFGSVFIDFTGDSFQGDSLEGDNLAVADYDETRYGFELGGAFIQDKLFFYAAYERYDGVDFNNRGAQGSGAVNEVLVSQAELDEIAQISRDVYGFDPGTSTPGTFDFEDEKYIAKLDWYASDTQRVSVTHMYNDSFNATESDGEAVEFEFSDHLYNRGAELSSSIISLYSDWTPDFSTELRISRSDVDFLQQPRAGNDFGEIRVELDDVDVYLGGDDSRHANGLNYTVDQLVARGRYQYEDHTITFGVEREAYDIFNLFYQHVDTEIRFGGADSAEAIENFRNGLADRVYYGNAISNNEADIAESFEYAINYFFVQDEWQLSDRLAVTYGLRYDHYTTDDAPNLNPDFQASYGFGNNETLDGRDLLQPRFGVSFDYSDTLSFRGGVGLFSGGNPNVWLSNTYSNTSTTAVQARIDAGVPVQGPGYCVPQNIADVVAAGDGSNFEINFLDPDFDIPSEWKFTAGLTWLAPQDWTVTADVQITRGNDTAIYKRADLERTGTTAAGYPIYESQREAAFVLTNSSNGNESESISFGAFKSWDNGIDLRMGYAWTQAEDVNPMTSSVAFSNYINRAFVDPQADDLAPSNWAIEHRLTAVMNYSKAFFGDYETRVSLFGQYNSGIPYSITLDGAGGTIGAFGFQPFLDFEQNVLPIGGSRNSEEGSSFSKIDFRISQEVPGFTPEHRGSVFFVIDNLTNLLNDDWGVLEQASFPYGVTADQVANGQAEQRNGQTSLWTMRFGLRYEF</sequence>
<evidence type="ECO:0000313" key="7">
    <source>
        <dbReference type="EMBL" id="CDF41232.1"/>
    </source>
</evidence>
<dbReference type="PANTHER" id="PTHR30069">
    <property type="entry name" value="TONB-DEPENDENT OUTER MEMBRANE RECEPTOR"/>
    <property type="match status" value="1"/>
</dbReference>
<name>R7QRV7_CHOCR</name>
<dbReference type="SUPFAM" id="SSF56935">
    <property type="entry name" value="Porins"/>
    <property type="match status" value="1"/>
</dbReference>
<dbReference type="InterPro" id="IPR039426">
    <property type="entry name" value="TonB-dep_rcpt-like"/>
</dbReference>
<protein>
    <recommendedName>
        <fullName evidence="6">TonB-dependent transporter Oar-like beta-barrel domain-containing protein</fullName>
    </recommendedName>
</protein>
<dbReference type="InterPro" id="IPR057601">
    <property type="entry name" value="Oar-like_b-barrel"/>
</dbReference>
<organism evidence="7 8">
    <name type="scientific">Chondrus crispus</name>
    <name type="common">Carrageen Irish moss</name>
    <name type="synonym">Polymorpha crispa</name>
    <dbReference type="NCBI Taxonomy" id="2769"/>
    <lineage>
        <taxon>Eukaryota</taxon>
        <taxon>Rhodophyta</taxon>
        <taxon>Florideophyceae</taxon>
        <taxon>Rhodymeniophycidae</taxon>
        <taxon>Gigartinales</taxon>
        <taxon>Gigartinaceae</taxon>
        <taxon>Chondrus</taxon>
    </lineage>
</organism>
<dbReference type="Gene3D" id="2.40.170.20">
    <property type="entry name" value="TonB-dependent receptor, beta-barrel domain"/>
    <property type="match status" value="1"/>
</dbReference>
<evidence type="ECO:0000259" key="6">
    <source>
        <dbReference type="Pfam" id="PF25183"/>
    </source>
</evidence>
<keyword evidence="4" id="KW-0472">Membrane</keyword>
<dbReference type="InterPro" id="IPR036942">
    <property type="entry name" value="Beta-barrel_TonB_sf"/>
</dbReference>
<dbReference type="GO" id="GO:0044718">
    <property type="term" value="P:siderophore transmembrane transport"/>
    <property type="evidence" value="ECO:0007669"/>
    <property type="project" value="TreeGrafter"/>
</dbReference>